<evidence type="ECO:0000256" key="6">
    <source>
        <dbReference type="HAMAP-Rule" id="MF_01123"/>
    </source>
</evidence>
<evidence type="ECO:0000256" key="5">
    <source>
        <dbReference type="ARBA" id="ARBA00022990"/>
    </source>
</evidence>
<dbReference type="GO" id="GO:0003987">
    <property type="term" value="F:acetate-CoA ligase activity"/>
    <property type="evidence" value="ECO:0007669"/>
    <property type="project" value="UniProtKB-UniRule"/>
</dbReference>
<dbReference type="PANTHER" id="PTHR24095:SF14">
    <property type="entry name" value="ACETYL-COENZYME A SYNTHETASE 1"/>
    <property type="match status" value="1"/>
</dbReference>
<keyword evidence="3 6" id="KW-0547">Nucleotide-binding</keyword>
<dbReference type="InterPro" id="IPR045851">
    <property type="entry name" value="AMP-bd_C_sf"/>
</dbReference>
<dbReference type="NCBIfam" id="TIGR02188">
    <property type="entry name" value="Ac_CoA_lig_AcsA"/>
    <property type="match status" value="1"/>
</dbReference>
<feature type="binding site" evidence="6">
    <location>
        <position position="324"/>
    </location>
    <ligand>
        <name>CoA</name>
        <dbReference type="ChEBI" id="CHEBI:57287"/>
    </ligand>
</feature>
<feature type="domain" description="AMP-binding enzyme C-terminal" evidence="9">
    <location>
        <begin position="544"/>
        <end position="622"/>
    </location>
</feature>
<keyword evidence="6" id="KW-0479">Metal-binding</keyword>
<dbReference type="InterPro" id="IPR042099">
    <property type="entry name" value="ANL_N_sf"/>
</dbReference>
<dbReference type="GO" id="GO:0016208">
    <property type="term" value="F:AMP binding"/>
    <property type="evidence" value="ECO:0007669"/>
    <property type="project" value="InterPro"/>
</dbReference>
<dbReference type="InterPro" id="IPR020845">
    <property type="entry name" value="AMP-binding_CS"/>
</dbReference>
<feature type="binding site" evidence="6">
    <location>
        <begin position="204"/>
        <end position="207"/>
    </location>
    <ligand>
        <name>CoA</name>
        <dbReference type="ChEBI" id="CHEBI:57287"/>
    </ligand>
</feature>
<comment type="similarity">
    <text evidence="1 6">Belongs to the ATP-dependent AMP-binding enzyme family.</text>
</comment>
<dbReference type="FunFam" id="3.40.50.12780:FF:000001">
    <property type="entry name" value="Acetyl-coenzyme A synthetase"/>
    <property type="match status" value="1"/>
</dbReference>
<evidence type="ECO:0000256" key="2">
    <source>
        <dbReference type="ARBA" id="ARBA00022598"/>
    </source>
</evidence>
<feature type="binding site" evidence="6">
    <location>
        <begin position="400"/>
        <end position="402"/>
    </location>
    <ligand>
        <name>ATP</name>
        <dbReference type="ChEBI" id="CHEBI:30616"/>
    </ligand>
</feature>
<evidence type="ECO:0000256" key="4">
    <source>
        <dbReference type="ARBA" id="ARBA00022840"/>
    </source>
</evidence>
<name>A0A0M4RD65_9MICC</name>
<comment type="PTM">
    <text evidence="6">Acetylated. Deacetylation by the SIR2-homolog deacetylase activates the enzyme.</text>
</comment>
<dbReference type="Pfam" id="PF13193">
    <property type="entry name" value="AMP-binding_C"/>
    <property type="match status" value="1"/>
</dbReference>
<keyword evidence="12" id="KW-1185">Reference proteome</keyword>
<comment type="cofactor">
    <cofactor evidence="6">
        <name>Mg(2+)</name>
        <dbReference type="ChEBI" id="CHEBI:18420"/>
    </cofactor>
</comment>
<dbReference type="GO" id="GO:0046872">
    <property type="term" value="F:metal ion binding"/>
    <property type="evidence" value="ECO:0007669"/>
    <property type="project" value="UniProtKB-KW"/>
</dbReference>
<feature type="region of interest" description="Disordered" evidence="7">
    <location>
        <begin position="1"/>
        <end position="20"/>
    </location>
</feature>
<feature type="binding site" evidence="6">
    <location>
        <position position="539"/>
    </location>
    <ligand>
        <name>ATP</name>
        <dbReference type="ChEBI" id="CHEBI:30616"/>
    </ligand>
</feature>
<organism evidence="11 12">
    <name type="scientific">Arthrobacter alpinus</name>
    <dbReference type="NCBI Taxonomy" id="656366"/>
    <lineage>
        <taxon>Bacteria</taxon>
        <taxon>Bacillati</taxon>
        <taxon>Actinomycetota</taxon>
        <taxon>Actinomycetes</taxon>
        <taxon>Micrococcales</taxon>
        <taxon>Micrococcaceae</taxon>
        <taxon>Arthrobacter</taxon>
    </lineage>
</organism>
<dbReference type="RefSeq" id="WP_062007782.1">
    <property type="nucleotide sequence ID" value="NZ_CP012677.1"/>
</dbReference>
<dbReference type="EMBL" id="CP012677">
    <property type="protein sequence ID" value="ALE93193.1"/>
    <property type="molecule type" value="Genomic_DNA"/>
</dbReference>
<dbReference type="PANTHER" id="PTHR24095">
    <property type="entry name" value="ACETYL-COENZYME A SYNTHETASE"/>
    <property type="match status" value="1"/>
</dbReference>
<dbReference type="InterPro" id="IPR025110">
    <property type="entry name" value="AMP-bd_C"/>
</dbReference>
<reference evidence="12" key="1">
    <citation type="submission" date="2015-09" db="EMBL/GenBank/DDBJ databases">
        <title>Complete genome of Arthrobacter alpinus strain R3.8.</title>
        <authorList>
            <person name="See-Too W.S."/>
            <person name="Chan K.G."/>
        </authorList>
    </citation>
    <scope>NUCLEOTIDE SEQUENCE [LARGE SCALE GENOMIC DNA]</scope>
    <source>
        <strain evidence="12">R3.8</strain>
    </source>
</reference>
<proteinExistence type="inferred from homology"/>
<evidence type="ECO:0000256" key="3">
    <source>
        <dbReference type="ARBA" id="ARBA00022741"/>
    </source>
</evidence>
<keyword evidence="5 6" id="KW-0007">Acetylation</keyword>
<dbReference type="GO" id="GO:0005524">
    <property type="term" value="F:ATP binding"/>
    <property type="evidence" value="ECO:0007669"/>
    <property type="project" value="UniProtKB-KW"/>
</dbReference>
<dbReference type="SUPFAM" id="SSF56801">
    <property type="entry name" value="Acetyl-CoA synthetase-like"/>
    <property type="match status" value="1"/>
</dbReference>
<evidence type="ECO:0000259" key="10">
    <source>
        <dbReference type="Pfam" id="PF16177"/>
    </source>
</evidence>
<sequence length="658" mass="71429">MSKDTTTAVPGTGDALENLSTESRKFAPSAEFAANAIVKASEYADAEADRPAFWGRQAREMLTWSKDFTKTLDWTNPPFATWFEDGEINAAYNALDRHVEAGNGDRVAIYFEGEPGDTRTYTYAQLTEEVKKAANAFEALGLVKGDRVAVYLPMIPEAVITLLACARIGAVHSVVFGGFSAEALRSRIDDAQAKLVVTADGTFRRGKPSSLKPAVDEALSAAGHTVENVVVVKRNGQDVDWVQGRDLWWADTVGAASAEHTAVGHAAEHPLFILYTSGTTGKPKGILHTTGGYLTQTAYTHKAVFDLHPETDVYWCTADVGWVTGHSYVTYAPLINGATQVIYEGTPDSPHQGRFWEIVQKYKVSILYTAPTAIRTFMKWGEDIPAKYDLSSIRLLGSVGEPINPEAWMWYRRVIGGNNAPIVDTWWQTETGAIMIAPLPGVTSTKPGSAQVPMPGIAVDVVDELGASVAHGHGGYLVIREPWPAMLRGIWGDNERYKDTYWARFDDMYFAGDGAKWDEDGDVWLLGRVDDVMNVSGHRLSTTEIESALVSHPSVAEAAVVGAADETTGQAVVAFVILRGSAVEDPDIVATLRNHVGHEIGPIAKPKTILVVPELPKTRSGKIMRRLLKDVAEGRDAGDSSTLADNTVMNQIAESLRA</sequence>
<dbReference type="GO" id="GO:0005829">
    <property type="term" value="C:cytosol"/>
    <property type="evidence" value="ECO:0007669"/>
    <property type="project" value="TreeGrafter"/>
</dbReference>
<feature type="binding site" evidence="6">
    <location>
        <begin position="424"/>
        <end position="429"/>
    </location>
    <ligand>
        <name>ATP</name>
        <dbReference type="ChEBI" id="CHEBI:30616"/>
    </ligand>
</feature>
<dbReference type="Pfam" id="PF00501">
    <property type="entry name" value="AMP-binding"/>
    <property type="match status" value="1"/>
</dbReference>
<dbReference type="PROSITE" id="PS00455">
    <property type="entry name" value="AMP_BINDING"/>
    <property type="match status" value="1"/>
</dbReference>
<dbReference type="KEGG" id="aaq:AOC05_14115"/>
<feature type="binding site" evidence="6">
    <location>
        <position position="555"/>
    </location>
    <ligand>
        <name>Mg(2+)</name>
        <dbReference type="ChEBI" id="CHEBI:18420"/>
    </ligand>
</feature>
<dbReference type="InterPro" id="IPR032387">
    <property type="entry name" value="ACAS_N"/>
</dbReference>
<keyword evidence="2 6" id="KW-0436">Ligase</keyword>
<protein>
    <recommendedName>
        <fullName evidence="6">Acetyl-coenzyme A synthetase</fullName>
        <shortName evidence="6">AcCoA synthetase</shortName>
        <shortName evidence="6">Acs</shortName>
        <ecNumber evidence="6">6.2.1.1</ecNumber>
    </recommendedName>
    <alternativeName>
        <fullName evidence="6">Acetate--CoA ligase</fullName>
    </alternativeName>
    <alternativeName>
        <fullName evidence="6">Acyl-activating enzyme</fullName>
    </alternativeName>
</protein>
<feature type="binding site" evidence="6">
    <location>
        <position position="528"/>
    </location>
    <ligand>
        <name>ATP</name>
        <dbReference type="ChEBI" id="CHEBI:30616"/>
    </ligand>
</feature>
<comment type="caution">
    <text evidence="6">Lacks conserved residue(s) required for the propagation of feature annotation.</text>
</comment>
<dbReference type="OrthoDB" id="9803968at2"/>
<dbReference type="HAMAP" id="MF_01123">
    <property type="entry name" value="Ac_CoA_synth"/>
    <property type="match status" value="1"/>
</dbReference>
<dbReference type="InterPro" id="IPR011904">
    <property type="entry name" value="Ac_CoA_lig"/>
</dbReference>
<evidence type="ECO:0000313" key="11">
    <source>
        <dbReference type="EMBL" id="ALE93193.1"/>
    </source>
</evidence>
<dbReference type="AlphaFoldDB" id="A0A0M4RD65"/>
<feature type="modified residue" description="N6-acetyllysine" evidence="6">
    <location>
        <position position="622"/>
    </location>
</feature>
<feature type="binding site" evidence="6">
    <location>
        <position position="536"/>
    </location>
    <ligand>
        <name>CoA</name>
        <dbReference type="ChEBI" id="CHEBI:57287"/>
    </ligand>
</feature>
<comment type="catalytic activity">
    <reaction evidence="6">
        <text>acetate + ATP + CoA = acetyl-CoA + AMP + diphosphate</text>
        <dbReference type="Rhea" id="RHEA:23176"/>
        <dbReference type="ChEBI" id="CHEBI:30089"/>
        <dbReference type="ChEBI" id="CHEBI:30616"/>
        <dbReference type="ChEBI" id="CHEBI:33019"/>
        <dbReference type="ChEBI" id="CHEBI:57287"/>
        <dbReference type="ChEBI" id="CHEBI:57288"/>
        <dbReference type="ChEBI" id="CHEBI:456215"/>
        <dbReference type="EC" id="6.2.1.1"/>
    </reaction>
</comment>
<dbReference type="Proteomes" id="UP000062833">
    <property type="component" value="Chromosome"/>
</dbReference>
<feature type="binding site" evidence="6">
    <location>
        <position position="550"/>
    </location>
    <ligand>
        <name>Mg(2+)</name>
        <dbReference type="ChEBI" id="CHEBI:18420"/>
    </ligand>
</feature>
<comment type="function">
    <text evidence="6">Catalyzes the conversion of acetate into acetyl-CoA (AcCoA), an essential intermediate at the junction of anabolic and catabolic pathways. AcsA undergoes a two-step reaction. In the first half reaction, AcsA combines acetate with ATP to form acetyl-adenylate (AcAMP) intermediate. In the second half reaction, it can then transfer the acetyl group from AcAMP to the sulfhydryl group of CoA, forming the product AcCoA.</text>
</comment>
<evidence type="ECO:0000256" key="7">
    <source>
        <dbReference type="SAM" id="MobiDB-lite"/>
    </source>
</evidence>
<dbReference type="Gene3D" id="3.40.50.12780">
    <property type="entry name" value="N-terminal domain of ligase-like"/>
    <property type="match status" value="1"/>
</dbReference>
<dbReference type="EC" id="6.2.1.1" evidence="6"/>
<feature type="domain" description="Acetyl-coenzyme A synthetase N-terminal" evidence="10">
    <location>
        <begin position="42"/>
        <end position="94"/>
    </location>
</feature>
<dbReference type="Pfam" id="PF16177">
    <property type="entry name" value="ACAS_N"/>
    <property type="match status" value="1"/>
</dbReference>
<feature type="domain" description="AMP-dependent synthetase/ligase" evidence="8">
    <location>
        <begin position="101"/>
        <end position="491"/>
    </location>
</feature>
<dbReference type="CDD" id="cd05966">
    <property type="entry name" value="ACS"/>
    <property type="match status" value="1"/>
</dbReference>
<evidence type="ECO:0000313" key="12">
    <source>
        <dbReference type="Proteomes" id="UP000062833"/>
    </source>
</evidence>
<accession>A0A0M4RD65</accession>
<dbReference type="GO" id="GO:0019427">
    <property type="term" value="P:acetyl-CoA biosynthetic process from acetate"/>
    <property type="evidence" value="ECO:0007669"/>
    <property type="project" value="UniProtKB-UniRule"/>
</dbReference>
<feature type="binding site" evidence="6">
    <location>
        <position position="552"/>
    </location>
    <ligand>
        <name>Mg(2+)</name>
        <dbReference type="ChEBI" id="CHEBI:18420"/>
    </ligand>
</feature>
<evidence type="ECO:0000259" key="8">
    <source>
        <dbReference type="Pfam" id="PF00501"/>
    </source>
</evidence>
<feature type="binding site" evidence="6">
    <location>
        <position position="513"/>
    </location>
    <ligand>
        <name>ATP</name>
        <dbReference type="ChEBI" id="CHEBI:30616"/>
    </ligand>
</feature>
<keyword evidence="6" id="KW-0460">Magnesium</keyword>
<dbReference type="PATRIC" id="fig|656366.3.peg.3044"/>
<evidence type="ECO:0000259" key="9">
    <source>
        <dbReference type="Pfam" id="PF13193"/>
    </source>
</evidence>
<dbReference type="NCBIfam" id="NF001208">
    <property type="entry name" value="PRK00174.1"/>
    <property type="match status" value="1"/>
</dbReference>
<evidence type="ECO:0000256" key="1">
    <source>
        <dbReference type="ARBA" id="ARBA00006432"/>
    </source>
</evidence>
<keyword evidence="4 6" id="KW-0067">ATP-binding</keyword>
<dbReference type="Gene3D" id="3.30.300.30">
    <property type="match status" value="1"/>
</dbReference>
<dbReference type="InterPro" id="IPR000873">
    <property type="entry name" value="AMP-dep_synth/lig_dom"/>
</dbReference>
<gene>
    <name evidence="6" type="primary">acsA</name>
    <name evidence="11" type="ORF">AOC05_14115</name>
</gene>